<dbReference type="Pfam" id="PF00583">
    <property type="entry name" value="Acetyltransf_1"/>
    <property type="match status" value="1"/>
</dbReference>
<gene>
    <name evidence="4" type="ORF">B0I35DRAFT_417092</name>
</gene>
<reference evidence="4" key="1">
    <citation type="journal article" date="2021" name="Nat. Commun.">
        <title>Genetic determinants of endophytism in the Arabidopsis root mycobiome.</title>
        <authorList>
            <person name="Mesny F."/>
            <person name="Miyauchi S."/>
            <person name="Thiergart T."/>
            <person name="Pickel B."/>
            <person name="Atanasova L."/>
            <person name="Karlsson M."/>
            <person name="Huettel B."/>
            <person name="Barry K.W."/>
            <person name="Haridas S."/>
            <person name="Chen C."/>
            <person name="Bauer D."/>
            <person name="Andreopoulos W."/>
            <person name="Pangilinan J."/>
            <person name="LaButti K."/>
            <person name="Riley R."/>
            <person name="Lipzen A."/>
            <person name="Clum A."/>
            <person name="Drula E."/>
            <person name="Henrissat B."/>
            <person name="Kohler A."/>
            <person name="Grigoriev I.V."/>
            <person name="Martin F.M."/>
            <person name="Hacquard S."/>
        </authorList>
    </citation>
    <scope>NUCLEOTIDE SEQUENCE</scope>
    <source>
        <strain evidence="4">MPI-CAGE-CH-0235</strain>
    </source>
</reference>
<keyword evidence="2" id="KW-0812">Transmembrane</keyword>
<feature type="domain" description="N-acetyltransferase" evidence="3">
    <location>
        <begin position="183"/>
        <end position="269"/>
    </location>
</feature>
<dbReference type="EMBL" id="JAGPNK010000001">
    <property type="protein sequence ID" value="KAH7328301.1"/>
    <property type="molecule type" value="Genomic_DNA"/>
</dbReference>
<dbReference type="InterPro" id="IPR000182">
    <property type="entry name" value="GNAT_dom"/>
</dbReference>
<feature type="transmembrane region" description="Helical" evidence="2">
    <location>
        <begin position="115"/>
        <end position="137"/>
    </location>
</feature>
<dbReference type="GO" id="GO:0016747">
    <property type="term" value="F:acyltransferase activity, transferring groups other than amino-acyl groups"/>
    <property type="evidence" value="ECO:0007669"/>
    <property type="project" value="InterPro"/>
</dbReference>
<keyword evidence="5" id="KW-1185">Reference proteome</keyword>
<keyword evidence="2" id="KW-1133">Transmembrane helix</keyword>
<evidence type="ECO:0000313" key="4">
    <source>
        <dbReference type="EMBL" id="KAH7328301.1"/>
    </source>
</evidence>
<keyword evidence="2" id="KW-0472">Membrane</keyword>
<sequence length="313" mass="34894">MLILQPRIPFYMSHHESNINQTYSAFFTFLRANLVLPPSAMSSNPGTPYLEPWTTHTPTPPATSSPLAADPQVEDLDDIPPLYLEPLESEEDKVAGLRLVADSVAQMSQQASRSLVFHPLCLGALTASLAAAYHYGYKPQKDVGMGIVLFCGIVASYLSAIRYVASSYIHQAEKIGWSWLQNENGYQDILIGARFDSKIVGALVLKLEPNLTVSGKKKGRNSMNRGGQAVIRAWTTHLKYRSQGVGRDLLWEAVRVAKERCGKDTEVGFAQAHVNSTMILPEMFNKPFRRQEKRATHALHDVLVEWEGTKKKR</sequence>
<dbReference type="AlphaFoldDB" id="A0A8K0T2R3"/>
<evidence type="ECO:0000256" key="2">
    <source>
        <dbReference type="SAM" id="Phobius"/>
    </source>
</evidence>
<protein>
    <recommendedName>
        <fullName evidence="3">N-acetyltransferase domain-containing protein</fullName>
    </recommendedName>
</protein>
<dbReference type="CDD" id="cd04301">
    <property type="entry name" value="NAT_SF"/>
    <property type="match status" value="1"/>
</dbReference>
<accession>A0A8K0T2R3</accession>
<evidence type="ECO:0000259" key="3">
    <source>
        <dbReference type="Pfam" id="PF00583"/>
    </source>
</evidence>
<evidence type="ECO:0000313" key="5">
    <source>
        <dbReference type="Proteomes" id="UP000813444"/>
    </source>
</evidence>
<feature type="region of interest" description="Disordered" evidence="1">
    <location>
        <begin position="47"/>
        <end position="71"/>
    </location>
</feature>
<comment type="caution">
    <text evidence="4">The sequence shown here is derived from an EMBL/GenBank/DDBJ whole genome shotgun (WGS) entry which is preliminary data.</text>
</comment>
<dbReference type="SUPFAM" id="SSF55729">
    <property type="entry name" value="Acyl-CoA N-acyltransferases (Nat)"/>
    <property type="match status" value="1"/>
</dbReference>
<evidence type="ECO:0000256" key="1">
    <source>
        <dbReference type="SAM" id="MobiDB-lite"/>
    </source>
</evidence>
<dbReference type="InterPro" id="IPR016181">
    <property type="entry name" value="Acyl_CoA_acyltransferase"/>
</dbReference>
<proteinExistence type="predicted"/>
<dbReference type="OrthoDB" id="5343688at2759"/>
<dbReference type="Proteomes" id="UP000813444">
    <property type="component" value="Unassembled WGS sequence"/>
</dbReference>
<feature type="transmembrane region" description="Helical" evidence="2">
    <location>
        <begin position="143"/>
        <end position="165"/>
    </location>
</feature>
<organism evidence="4 5">
    <name type="scientific">Stachybotrys elegans</name>
    <dbReference type="NCBI Taxonomy" id="80388"/>
    <lineage>
        <taxon>Eukaryota</taxon>
        <taxon>Fungi</taxon>
        <taxon>Dikarya</taxon>
        <taxon>Ascomycota</taxon>
        <taxon>Pezizomycotina</taxon>
        <taxon>Sordariomycetes</taxon>
        <taxon>Hypocreomycetidae</taxon>
        <taxon>Hypocreales</taxon>
        <taxon>Stachybotryaceae</taxon>
        <taxon>Stachybotrys</taxon>
    </lineage>
</organism>
<name>A0A8K0T2R3_9HYPO</name>
<dbReference type="Gene3D" id="3.40.630.30">
    <property type="match status" value="1"/>
</dbReference>